<gene>
    <name evidence="1" type="ORF">BDN72DRAFT_882683</name>
</gene>
<accession>A0ACD3AA12</accession>
<feature type="non-terminal residue" evidence="1">
    <location>
        <position position="233"/>
    </location>
</feature>
<name>A0ACD3AA12_9AGAR</name>
<sequence length="233" mass="26526">MSLTSSSHILTQHFDSSEFAFKKIDEEVTALRGRIRALHSFRNTFAPIYRLPPEILTRIFSFISRTPVSPEPKHFYSQSPSHKWLVATRVSQRWRNVALGSPTLWAHISNSYPEYIIKELLQRSKATPLSVRMYVGSSQDAHLIRTTLHRIRDLVIDVDSSVWNIFWSSRNSPAPLLESLKISISGHSYTPPVKFSDSVFAGTTPRLRCLEITGATVDLESSIFKDLTVLELK</sequence>
<evidence type="ECO:0000313" key="1">
    <source>
        <dbReference type="EMBL" id="TFK62366.1"/>
    </source>
</evidence>
<protein>
    <submittedName>
        <fullName evidence="1">Uncharacterized protein</fullName>
    </submittedName>
</protein>
<keyword evidence="2" id="KW-1185">Reference proteome</keyword>
<organism evidence="1 2">
    <name type="scientific">Pluteus cervinus</name>
    <dbReference type="NCBI Taxonomy" id="181527"/>
    <lineage>
        <taxon>Eukaryota</taxon>
        <taxon>Fungi</taxon>
        <taxon>Dikarya</taxon>
        <taxon>Basidiomycota</taxon>
        <taxon>Agaricomycotina</taxon>
        <taxon>Agaricomycetes</taxon>
        <taxon>Agaricomycetidae</taxon>
        <taxon>Agaricales</taxon>
        <taxon>Pluteineae</taxon>
        <taxon>Pluteaceae</taxon>
        <taxon>Pluteus</taxon>
    </lineage>
</organism>
<reference evidence="1 2" key="1">
    <citation type="journal article" date="2019" name="Nat. Ecol. Evol.">
        <title>Megaphylogeny resolves global patterns of mushroom evolution.</title>
        <authorList>
            <person name="Varga T."/>
            <person name="Krizsan K."/>
            <person name="Foldi C."/>
            <person name="Dima B."/>
            <person name="Sanchez-Garcia M."/>
            <person name="Sanchez-Ramirez S."/>
            <person name="Szollosi G.J."/>
            <person name="Szarkandi J.G."/>
            <person name="Papp V."/>
            <person name="Albert L."/>
            <person name="Andreopoulos W."/>
            <person name="Angelini C."/>
            <person name="Antonin V."/>
            <person name="Barry K.W."/>
            <person name="Bougher N.L."/>
            <person name="Buchanan P."/>
            <person name="Buyck B."/>
            <person name="Bense V."/>
            <person name="Catcheside P."/>
            <person name="Chovatia M."/>
            <person name="Cooper J."/>
            <person name="Damon W."/>
            <person name="Desjardin D."/>
            <person name="Finy P."/>
            <person name="Geml J."/>
            <person name="Haridas S."/>
            <person name="Hughes K."/>
            <person name="Justo A."/>
            <person name="Karasinski D."/>
            <person name="Kautmanova I."/>
            <person name="Kiss B."/>
            <person name="Kocsube S."/>
            <person name="Kotiranta H."/>
            <person name="LaButti K.M."/>
            <person name="Lechner B.E."/>
            <person name="Liimatainen K."/>
            <person name="Lipzen A."/>
            <person name="Lukacs Z."/>
            <person name="Mihaltcheva S."/>
            <person name="Morgado L.N."/>
            <person name="Niskanen T."/>
            <person name="Noordeloos M.E."/>
            <person name="Ohm R.A."/>
            <person name="Ortiz-Santana B."/>
            <person name="Ovrebo C."/>
            <person name="Racz N."/>
            <person name="Riley R."/>
            <person name="Savchenko A."/>
            <person name="Shiryaev A."/>
            <person name="Soop K."/>
            <person name="Spirin V."/>
            <person name="Szebenyi C."/>
            <person name="Tomsovsky M."/>
            <person name="Tulloss R.E."/>
            <person name="Uehling J."/>
            <person name="Grigoriev I.V."/>
            <person name="Vagvolgyi C."/>
            <person name="Papp T."/>
            <person name="Martin F.M."/>
            <person name="Miettinen O."/>
            <person name="Hibbett D.S."/>
            <person name="Nagy L.G."/>
        </authorList>
    </citation>
    <scope>NUCLEOTIDE SEQUENCE [LARGE SCALE GENOMIC DNA]</scope>
    <source>
        <strain evidence="1 2">NL-1719</strain>
    </source>
</reference>
<dbReference type="EMBL" id="ML208586">
    <property type="protein sequence ID" value="TFK62366.1"/>
    <property type="molecule type" value="Genomic_DNA"/>
</dbReference>
<proteinExistence type="predicted"/>
<dbReference type="Proteomes" id="UP000308600">
    <property type="component" value="Unassembled WGS sequence"/>
</dbReference>
<evidence type="ECO:0000313" key="2">
    <source>
        <dbReference type="Proteomes" id="UP000308600"/>
    </source>
</evidence>